<organism evidence="3 4">
    <name type="scientific">Sediminicoccus rosea</name>
    <dbReference type="NCBI Taxonomy" id="1225128"/>
    <lineage>
        <taxon>Bacteria</taxon>
        <taxon>Pseudomonadati</taxon>
        <taxon>Pseudomonadota</taxon>
        <taxon>Alphaproteobacteria</taxon>
        <taxon>Acetobacterales</taxon>
        <taxon>Roseomonadaceae</taxon>
        <taxon>Sediminicoccus</taxon>
    </lineage>
</organism>
<gene>
    <name evidence="3" type="ORF">R9Z33_17630</name>
</gene>
<feature type="compositionally biased region" description="Pro residues" evidence="1">
    <location>
        <begin position="132"/>
        <end position="156"/>
    </location>
</feature>
<keyword evidence="2" id="KW-0732">Signal</keyword>
<keyword evidence="4" id="KW-1185">Reference proteome</keyword>
<feature type="chain" id="PRO_5046802398" evidence="2">
    <location>
        <begin position="33"/>
        <end position="518"/>
    </location>
</feature>
<proteinExistence type="predicted"/>
<feature type="region of interest" description="Disordered" evidence="1">
    <location>
        <begin position="130"/>
        <end position="156"/>
    </location>
</feature>
<evidence type="ECO:0000256" key="1">
    <source>
        <dbReference type="SAM" id="MobiDB-lite"/>
    </source>
</evidence>
<name>A0ABZ0PDZ4_9PROT</name>
<reference evidence="3 4" key="1">
    <citation type="submission" date="2023-11" db="EMBL/GenBank/DDBJ databases">
        <title>Arctic aerobic anoxygenic photoheterotroph Sediminicoccus rosea KRV36 adapts its photosynthesis to long days of polar summer.</title>
        <authorList>
            <person name="Tomasch J."/>
            <person name="Kopejtka K."/>
            <person name="Bily T."/>
            <person name="Gardiner A.T."/>
            <person name="Gardian Z."/>
            <person name="Shivaramu S."/>
            <person name="Koblizek M."/>
            <person name="Engelhardt F."/>
            <person name="Kaftan D."/>
        </authorList>
    </citation>
    <scope>NUCLEOTIDE SEQUENCE [LARGE SCALE GENOMIC DNA]</scope>
    <source>
        <strain evidence="3 4">R-30</strain>
    </source>
</reference>
<evidence type="ECO:0000313" key="4">
    <source>
        <dbReference type="Proteomes" id="UP001305521"/>
    </source>
</evidence>
<evidence type="ECO:0000313" key="3">
    <source>
        <dbReference type="EMBL" id="WPB83925.1"/>
    </source>
</evidence>
<sequence length="518" mass="54149">MPFPLPDPHSRRPVAAALCLALSLLRPEGAAAQSPPAASPAMLQIPLSQSPTAALAEPGGREIVLIFPGAVPRADAAALERAAASGLIEGLNIARGAARLRLARPAQPRLVPQGEGSLLVLQSVGRSMVSPQDPPVPVAAPEPAPPEPATPEPAPPAMDLPVLRESPREAPPITRFAAAEAPSPGARAEAEVYQRALAIEPGASPLVAARGFLTGGAADTLRSDGFWAAGPGGERIVSLQFAGSARLAEGWVADFRLEGRKGESRSLRQTGQDVAAPWSGEAMRGEFGIERQWDGMGRTRLAVLGSPRAVGVSARHSQRLGEADIAASGAWNQPYWETMMAFAGYAVRDHAVLDLGTVTGQGIGLRVGGGFVRYGLPTRADVAQGGTVNATLNWTAPEAWMPVEQWRARLGYHLFAEYLSGVAQAPTAQGPSMPLLDVRTREVHRLEGALSGPAGPAQVTLLGGYAWDRYGGSGPVALLRATNRDEARLSFGIEAGVGPSLAENARAVWRAGGFLVWR</sequence>
<evidence type="ECO:0000256" key="2">
    <source>
        <dbReference type="SAM" id="SignalP"/>
    </source>
</evidence>
<dbReference type="EMBL" id="CP137852">
    <property type="protein sequence ID" value="WPB83925.1"/>
    <property type="molecule type" value="Genomic_DNA"/>
</dbReference>
<accession>A0ABZ0PDZ4</accession>
<dbReference type="RefSeq" id="WP_318647882.1">
    <property type="nucleotide sequence ID" value="NZ_CP137852.1"/>
</dbReference>
<protein>
    <submittedName>
        <fullName evidence="3">Uncharacterized protein</fullName>
    </submittedName>
</protein>
<dbReference type="Proteomes" id="UP001305521">
    <property type="component" value="Chromosome"/>
</dbReference>
<feature type="signal peptide" evidence="2">
    <location>
        <begin position="1"/>
        <end position="32"/>
    </location>
</feature>